<dbReference type="PROSITE" id="PS00060">
    <property type="entry name" value="ADH_IRON_2"/>
    <property type="match status" value="1"/>
</dbReference>
<evidence type="ECO:0000313" key="4">
    <source>
        <dbReference type="EMBL" id="MBP1918357.1"/>
    </source>
</evidence>
<proteinExistence type="predicted"/>
<dbReference type="PROSITE" id="PS00913">
    <property type="entry name" value="ADH_IRON_1"/>
    <property type="match status" value="1"/>
</dbReference>
<evidence type="ECO:0000259" key="2">
    <source>
        <dbReference type="Pfam" id="PF00465"/>
    </source>
</evidence>
<evidence type="ECO:0000256" key="1">
    <source>
        <dbReference type="ARBA" id="ARBA00023002"/>
    </source>
</evidence>
<dbReference type="PANTHER" id="PTHR43633:SF1">
    <property type="entry name" value="ALCOHOL DEHYDROGENASE YQHD"/>
    <property type="match status" value="1"/>
</dbReference>
<dbReference type="Pfam" id="PF25137">
    <property type="entry name" value="ADH_Fe_C"/>
    <property type="match status" value="1"/>
</dbReference>
<name>A0ABS4G1D1_9CLOT</name>
<feature type="domain" description="Alcohol dehydrogenase iron-type/glycerol dehydrogenase GldA" evidence="2">
    <location>
        <begin position="9"/>
        <end position="178"/>
    </location>
</feature>
<dbReference type="Gene3D" id="1.20.1090.10">
    <property type="entry name" value="Dehydroquinate synthase-like - alpha domain"/>
    <property type="match status" value="1"/>
</dbReference>
<evidence type="ECO:0000259" key="3">
    <source>
        <dbReference type="Pfam" id="PF25137"/>
    </source>
</evidence>
<dbReference type="EMBL" id="JAGGKC010000005">
    <property type="protein sequence ID" value="MBP1918357.1"/>
    <property type="molecule type" value="Genomic_DNA"/>
</dbReference>
<dbReference type="SUPFAM" id="SSF56796">
    <property type="entry name" value="Dehydroquinate synthase-like"/>
    <property type="match status" value="1"/>
</dbReference>
<dbReference type="InterPro" id="IPR044731">
    <property type="entry name" value="BDH-like"/>
</dbReference>
<dbReference type="Gene3D" id="3.40.50.1970">
    <property type="match status" value="1"/>
</dbReference>
<accession>A0ABS4G1D1</accession>
<dbReference type="InterPro" id="IPR018211">
    <property type="entry name" value="ADH_Fe_CS"/>
</dbReference>
<dbReference type="PANTHER" id="PTHR43633">
    <property type="entry name" value="ALCOHOL DEHYDROGENASE YQHD"/>
    <property type="match status" value="1"/>
</dbReference>
<organism evidence="4 5">
    <name type="scientific">Youngiibacter multivorans</name>
    <dbReference type="NCBI Taxonomy" id="937251"/>
    <lineage>
        <taxon>Bacteria</taxon>
        <taxon>Bacillati</taxon>
        <taxon>Bacillota</taxon>
        <taxon>Clostridia</taxon>
        <taxon>Eubacteriales</taxon>
        <taxon>Clostridiaceae</taxon>
        <taxon>Youngiibacter</taxon>
    </lineage>
</organism>
<comment type="caution">
    <text evidence="4">The sequence shown here is derived from an EMBL/GenBank/DDBJ whole genome shotgun (WGS) entry which is preliminary data.</text>
</comment>
<dbReference type="Pfam" id="PF00465">
    <property type="entry name" value="Fe-ADH"/>
    <property type="match status" value="1"/>
</dbReference>
<dbReference type="Proteomes" id="UP001519271">
    <property type="component" value="Unassembled WGS sequence"/>
</dbReference>
<dbReference type="CDD" id="cd08187">
    <property type="entry name" value="BDH"/>
    <property type="match status" value="1"/>
</dbReference>
<evidence type="ECO:0000313" key="5">
    <source>
        <dbReference type="Proteomes" id="UP001519271"/>
    </source>
</evidence>
<gene>
    <name evidence="4" type="ORF">J2Z34_000829</name>
</gene>
<sequence length="386" mass="42254">MKNFDYNNPTRLVFGRGTVENIGKYIAGYGDKKVLLLYGKGSIFANGTYDKVTKSLRENGIDFIELGGVKPNPVLTKVREAVELMKKEKVDGIVPVGGGSVFDTAKACAAGYFYDGDVWDLYEGKAKVTRALPIYGVLTISATGSEMNHNSVIMNEEEKKKWGLGSRAFYPRLSIVDPSVQATLPRNQTVNGACDTLAHVFEAYFGGTPSTRMQDELSEGIMRTTIDSVRILLDDPSDYDARAELAWAATLALNGLNGLGRAGDWASHGIEHSLSAFTDIAHGEGLAIVFPAWMKHVYREDPEKFARFGEKVLGIDKSSAEDMALKAIEALKEFFRSIGAPVTLRERGFTEDMLEPMAENAVMKGSLGTLKKLGKEDVLEILKIAF</sequence>
<feature type="domain" description="Fe-containing alcohol dehydrogenase-like C-terminal" evidence="3">
    <location>
        <begin position="189"/>
        <end position="385"/>
    </location>
</feature>
<keyword evidence="1" id="KW-0560">Oxidoreductase</keyword>
<keyword evidence="5" id="KW-1185">Reference proteome</keyword>
<dbReference type="InterPro" id="IPR001670">
    <property type="entry name" value="ADH_Fe/GldA"/>
</dbReference>
<dbReference type="RefSeq" id="WP_209458593.1">
    <property type="nucleotide sequence ID" value="NZ_JAGGKC010000005.1"/>
</dbReference>
<reference evidence="4 5" key="1">
    <citation type="submission" date="2021-03" db="EMBL/GenBank/DDBJ databases">
        <title>Genomic Encyclopedia of Type Strains, Phase IV (KMG-IV): sequencing the most valuable type-strain genomes for metagenomic binning, comparative biology and taxonomic classification.</title>
        <authorList>
            <person name="Goeker M."/>
        </authorList>
    </citation>
    <scope>NUCLEOTIDE SEQUENCE [LARGE SCALE GENOMIC DNA]</scope>
    <source>
        <strain evidence="4 5">DSM 6139</strain>
    </source>
</reference>
<protein>
    <submittedName>
        <fullName evidence="4">Alcohol dehydrogenase YqhD (Iron-dependent ADH family)</fullName>
    </submittedName>
</protein>
<dbReference type="InterPro" id="IPR056798">
    <property type="entry name" value="ADH_Fe_C"/>
</dbReference>